<dbReference type="AlphaFoldDB" id="A0A8J7LAS2"/>
<dbReference type="Pfam" id="PF13479">
    <property type="entry name" value="AAA_24"/>
    <property type="match status" value="1"/>
</dbReference>
<dbReference type="SUPFAM" id="SSF52540">
    <property type="entry name" value="P-loop containing nucleoside triphosphate hydrolases"/>
    <property type="match status" value="1"/>
</dbReference>
<reference evidence="1 2" key="1">
    <citation type="journal article" date="2021" name="Int. J. Syst. Evol. Microbiol.">
        <title>Amazonocrinis nigriterrae gen. nov., sp. nov., Atlanticothrix silvestris gen. nov., sp. nov. and Dendronalium phyllosphericum gen. nov., sp. nov., nostocacean cyanobacteria from Brazilian environments.</title>
        <authorList>
            <person name="Alvarenga D.O."/>
            <person name="Andreote A.P.D."/>
            <person name="Branco L.H.Z."/>
            <person name="Delbaje E."/>
            <person name="Cruz R.B."/>
            <person name="Varani A.M."/>
            <person name="Fiore M.F."/>
        </authorList>
    </citation>
    <scope>NUCLEOTIDE SEQUENCE [LARGE SCALE GENOMIC DNA]</scope>
    <source>
        <strain evidence="1 2">CENA67</strain>
    </source>
</reference>
<accession>A0A8J7LAS2</accession>
<dbReference type="Gene3D" id="3.40.50.300">
    <property type="entry name" value="P-loop containing nucleotide triphosphate hydrolases"/>
    <property type="match status" value="1"/>
</dbReference>
<name>A0A8J7LAS2_9NOST</name>
<organism evidence="1 2">
    <name type="scientific">Amazonocrinis nigriterrae CENA67</name>
    <dbReference type="NCBI Taxonomy" id="2794033"/>
    <lineage>
        <taxon>Bacteria</taxon>
        <taxon>Bacillati</taxon>
        <taxon>Cyanobacteriota</taxon>
        <taxon>Cyanophyceae</taxon>
        <taxon>Nostocales</taxon>
        <taxon>Nostocaceae</taxon>
        <taxon>Amazonocrinis</taxon>
        <taxon>Amazonocrinis nigriterrae</taxon>
    </lineage>
</organism>
<keyword evidence="2" id="KW-1185">Reference proteome</keyword>
<dbReference type="EMBL" id="JAECZC010000043">
    <property type="protein sequence ID" value="MBH8564466.1"/>
    <property type="molecule type" value="Genomic_DNA"/>
</dbReference>
<dbReference type="Proteomes" id="UP000632766">
    <property type="component" value="Unassembled WGS sequence"/>
</dbReference>
<sequence>MKIMFKPATKSQIKIRLALSGASGSGKTFSALAIAQHLGDNIALIDSERGSASRYADRFTFDTCELNDHHPAKYIEAIKAAESAGYQVIIIDSLSHAWFSELDLAGGRFDGWKNVRPLERKLIDAMIGSSSHIIATMRSKTEWIMEEYTAKDGKTKQSPKKIGTAPIQSSGIEYEFDIAGELDYNHILTISKSRCPELADKTFLNPGKEIADTLKAWIGQPQQPQPAPPWKLWKSQEDAITWASEQLPDWDIDAIQEEFNELSPNNGKKAIAWVERVNALKNQDF</sequence>
<gene>
    <name evidence="1" type="ORF">I8748_20150</name>
</gene>
<dbReference type="InterPro" id="IPR027417">
    <property type="entry name" value="P-loop_NTPase"/>
</dbReference>
<comment type="caution">
    <text evidence="1">The sequence shown here is derived from an EMBL/GenBank/DDBJ whole genome shotgun (WGS) entry which is preliminary data.</text>
</comment>
<evidence type="ECO:0000313" key="1">
    <source>
        <dbReference type="EMBL" id="MBH8564466.1"/>
    </source>
</evidence>
<proteinExistence type="predicted"/>
<evidence type="ECO:0000313" key="2">
    <source>
        <dbReference type="Proteomes" id="UP000632766"/>
    </source>
</evidence>
<protein>
    <submittedName>
        <fullName evidence="1">AAA family ATPase</fullName>
    </submittedName>
</protein>